<comment type="caution">
    <text evidence="1">The sequence shown here is derived from an EMBL/GenBank/DDBJ whole genome shotgun (WGS) entry which is preliminary data.</text>
</comment>
<protein>
    <submittedName>
        <fullName evidence="1">Uncharacterized protein</fullName>
    </submittedName>
</protein>
<dbReference type="EMBL" id="JAYMRU010000003">
    <property type="protein sequence ID" value="MEM5399568.1"/>
    <property type="molecule type" value="Genomic_DNA"/>
</dbReference>
<sequence length="230" mass="25404">MRTMESEAPVLRKTFEMEVNAVPGKLDRIGLIAVAFMPATAREQYVGPVMRDLLTQAARTDRREKGQRILTRREFEVITHCAMGPGVTEIAGLLERCVKTIRAQKCAAKISFVSAMRDDLGALPPLLEQADAVGVLQCAALLVRREMVRSRMNSYSAGRLTEGGYALIRTCRAMRAGIERQAASRLNDAYQEIDGHRGIARKKRAKKNAAEAAFKLGDPSMKSHFSQLVA</sequence>
<dbReference type="Proteomes" id="UP001392318">
    <property type="component" value="Unassembled WGS sequence"/>
</dbReference>
<gene>
    <name evidence="1" type="ORF">VSR83_05630</name>
</gene>
<proteinExistence type="predicted"/>
<name>A0ACC6RD58_9BURK</name>
<accession>A0ACC6RD58</accession>
<evidence type="ECO:0000313" key="2">
    <source>
        <dbReference type="Proteomes" id="UP001392318"/>
    </source>
</evidence>
<reference evidence="1" key="1">
    <citation type="submission" date="2024-01" db="EMBL/GenBank/DDBJ databases">
        <title>The diversity of rhizobia nodulating Mimosa spp. in eleven states of Brazil covering several biomes is determined by host plant, location, and edaphic factors.</title>
        <authorList>
            <person name="Rouws L."/>
            <person name="Barauna A."/>
            <person name="Beukes C."/>
            <person name="De Faria S.M."/>
            <person name="Gross E."/>
            <person name="Dos Reis Junior F.B."/>
            <person name="Simon M."/>
            <person name="Maluk M."/>
            <person name="Odee D.W."/>
            <person name="Kenicer G."/>
            <person name="Young J.P.W."/>
            <person name="Reis V.M."/>
            <person name="Zilli J."/>
            <person name="James E.K."/>
        </authorList>
    </citation>
    <scope>NUCLEOTIDE SEQUENCE</scope>
    <source>
        <strain evidence="1">JPY452</strain>
    </source>
</reference>
<evidence type="ECO:0000313" key="1">
    <source>
        <dbReference type="EMBL" id="MEM5399568.1"/>
    </source>
</evidence>
<keyword evidence="2" id="KW-1185">Reference proteome</keyword>
<organism evidence="1 2">
    <name type="scientific">Paraburkholderia unamae</name>
    <dbReference type="NCBI Taxonomy" id="219649"/>
    <lineage>
        <taxon>Bacteria</taxon>
        <taxon>Pseudomonadati</taxon>
        <taxon>Pseudomonadota</taxon>
        <taxon>Betaproteobacteria</taxon>
        <taxon>Burkholderiales</taxon>
        <taxon>Burkholderiaceae</taxon>
        <taxon>Paraburkholderia</taxon>
    </lineage>
</organism>